<dbReference type="EMBL" id="SJKD01000004">
    <property type="protein sequence ID" value="TCC48930.1"/>
    <property type="molecule type" value="Genomic_DNA"/>
</dbReference>
<dbReference type="Proteomes" id="UP000293342">
    <property type="component" value="Unassembled WGS sequence"/>
</dbReference>
<dbReference type="AlphaFoldDB" id="A0A4R0JR20"/>
<reference evidence="1 2" key="1">
    <citation type="submission" date="2019-02" db="EMBL/GenBank/DDBJ databases">
        <title>Kribbella capetownensis sp. nov. and Kribbella speibonae sp. nov., isolated from soil.</title>
        <authorList>
            <person name="Curtis S.M."/>
            <person name="Norton I."/>
            <person name="Everest G.J."/>
            <person name="Meyers P.R."/>
        </authorList>
    </citation>
    <scope>NUCLEOTIDE SEQUENCE [LARGE SCALE GENOMIC DNA]</scope>
    <source>
        <strain evidence="1 2">YM53</strain>
    </source>
</reference>
<dbReference type="OrthoDB" id="3822205at2"/>
<evidence type="ECO:0000313" key="2">
    <source>
        <dbReference type="Proteomes" id="UP000293342"/>
    </source>
</evidence>
<sequence>MQQFDPNIPGLIQGEVTTVTIIDPAGEFPPFQVGNHVLDRTDAFKISVKWEVTGPLRPLWLSALGGKWNVQAFAESLGGGPEILLAADNTVDADPAVSNYAVELNVAPNTLDEGNPGSQVSGIYKVVVSVFLDSNLGAPGFDMTGFNEGPIIQVEDPQ</sequence>
<proteinExistence type="predicted"/>
<organism evidence="1 2">
    <name type="scientific">Kribbella capetownensis</name>
    <dbReference type="NCBI Taxonomy" id="1572659"/>
    <lineage>
        <taxon>Bacteria</taxon>
        <taxon>Bacillati</taxon>
        <taxon>Actinomycetota</taxon>
        <taxon>Actinomycetes</taxon>
        <taxon>Propionibacteriales</taxon>
        <taxon>Kribbellaceae</taxon>
        <taxon>Kribbella</taxon>
    </lineage>
</organism>
<protein>
    <submittedName>
        <fullName evidence="1">Uncharacterized protein</fullName>
    </submittedName>
</protein>
<keyword evidence="2" id="KW-1185">Reference proteome</keyword>
<evidence type="ECO:0000313" key="1">
    <source>
        <dbReference type="EMBL" id="TCC48930.1"/>
    </source>
</evidence>
<name>A0A4R0JR20_9ACTN</name>
<comment type="caution">
    <text evidence="1">The sequence shown here is derived from an EMBL/GenBank/DDBJ whole genome shotgun (WGS) entry which is preliminary data.</text>
</comment>
<accession>A0A4R0JR20</accession>
<gene>
    <name evidence="1" type="ORF">E0H75_20420</name>
</gene>
<dbReference type="RefSeq" id="WP_131515166.1">
    <property type="nucleotide sequence ID" value="NZ_SJKD01000004.1"/>
</dbReference>